<dbReference type="GeneID" id="61136345"/>
<dbReference type="InterPro" id="IPR029017">
    <property type="entry name" value="Enolase-like_N"/>
</dbReference>
<dbReference type="SUPFAM" id="SSF54826">
    <property type="entry name" value="Enolase N-terminal domain-like"/>
    <property type="match status" value="1"/>
</dbReference>
<dbReference type="eggNOG" id="COG4948">
    <property type="taxonomic scope" value="Bacteria"/>
</dbReference>
<dbReference type="GO" id="GO:0000287">
    <property type="term" value="F:magnesium ion binding"/>
    <property type="evidence" value="ECO:0007669"/>
    <property type="project" value="TreeGrafter"/>
</dbReference>
<dbReference type="GO" id="GO:0016052">
    <property type="term" value="P:carbohydrate catabolic process"/>
    <property type="evidence" value="ECO:0007669"/>
    <property type="project" value="TreeGrafter"/>
</dbReference>
<evidence type="ECO:0000256" key="1">
    <source>
        <dbReference type="ARBA" id="ARBA00001946"/>
    </source>
</evidence>
<feature type="domain" description="Mandelate racemase/muconate lactonizing enzyme C-terminal" evidence="4">
    <location>
        <begin position="162"/>
        <end position="261"/>
    </location>
</feature>
<proteinExistence type="predicted"/>
<comment type="cofactor">
    <cofactor evidence="1">
        <name>Mg(2+)</name>
        <dbReference type="ChEBI" id="CHEBI:18420"/>
    </cofactor>
</comment>
<keyword evidence="5" id="KW-0614">Plasmid</keyword>
<dbReference type="KEGG" id="nfa:PNF1_1170"/>
<reference evidence="5 6" key="1">
    <citation type="journal article" date="2004" name="Proc. Natl. Acad. Sci. U.S.A.">
        <title>The complete genomic sequence of Nocardia farcinica IFM 10152.</title>
        <authorList>
            <person name="Ishikawa J."/>
            <person name="Yamashita A."/>
            <person name="Mikami Y."/>
            <person name="Hoshino Y."/>
            <person name="Kurita H."/>
            <person name="Hotta K."/>
            <person name="Shiba T."/>
            <person name="Hattori M."/>
        </authorList>
    </citation>
    <scope>NUCLEOTIDE SEQUENCE [LARGE SCALE GENOMIC DNA]</scope>
    <source>
        <strain evidence="5 6">IFM 10152</strain>
        <plasmid evidence="6">Plasmid pNF1</plasmid>
    </source>
</reference>
<evidence type="ECO:0000256" key="3">
    <source>
        <dbReference type="ARBA" id="ARBA00022842"/>
    </source>
</evidence>
<sequence length="378" mass="39948">MTARTITDVITRPLPPLPLTAAASAEVLPDWAQPARRHPAAQPWPENLTRMAVGVVDSTGATGWFGPVSATVARMVFDQVAPAVIGRELAAWRAMASLAPHGRHRQGAHLRLAVSAVELAAWDLRSHATGVPVGALLAGERRERIPVYATALGIDIDHPLAPDIAAWLVDEGFWAQKWGLPGAARGETPRADAARLRRLREAAGERARIGVDVGGRWPADYARQMLPVLAEAGVCWVEEPGPISDADLARHGLARAAGEHDYEPTDQLRTLGGDIQIWQPDPTWCGGLAHTLSMVELAARLNIRSLPHGSGLAAALALAASAPAAAVPAIEYHLTLEPLRQDHQLDPLVPAAGHLDARTAAGLTSGYRFGEGDAGAAA</sequence>
<keyword evidence="3" id="KW-0460">Magnesium</keyword>
<dbReference type="SMART" id="SM00922">
    <property type="entry name" value="MR_MLE"/>
    <property type="match status" value="1"/>
</dbReference>
<dbReference type="CDD" id="cd03316">
    <property type="entry name" value="MR_like"/>
    <property type="match status" value="1"/>
</dbReference>
<name>Q5YME9_NOCFA</name>
<protein>
    <recommendedName>
        <fullName evidence="4">Mandelate racemase/muconate lactonizing enzyme C-terminal domain-containing protein</fullName>
    </recommendedName>
</protein>
<evidence type="ECO:0000256" key="2">
    <source>
        <dbReference type="ARBA" id="ARBA00022723"/>
    </source>
</evidence>
<dbReference type="PANTHER" id="PTHR13794:SF58">
    <property type="entry name" value="MITOCHONDRIAL ENOLASE SUPERFAMILY MEMBER 1"/>
    <property type="match status" value="1"/>
</dbReference>
<dbReference type="RefSeq" id="WP_011212324.1">
    <property type="nucleotide sequence ID" value="NC_006362.1"/>
</dbReference>
<gene>
    <name evidence="5" type="ordered locus">PNF1_1170</name>
</gene>
<dbReference type="Gene3D" id="3.20.20.120">
    <property type="entry name" value="Enolase-like C-terminal domain"/>
    <property type="match status" value="1"/>
</dbReference>
<dbReference type="SFLD" id="SFLDS00001">
    <property type="entry name" value="Enolase"/>
    <property type="match status" value="1"/>
</dbReference>
<dbReference type="InterPro" id="IPR013341">
    <property type="entry name" value="Mandelate_racemase_N_dom"/>
</dbReference>
<dbReference type="HOGENOM" id="CLU_690346_0_0_11"/>
<dbReference type="InterPro" id="IPR013342">
    <property type="entry name" value="Mandelate_racemase_C"/>
</dbReference>
<dbReference type="InterPro" id="IPR029065">
    <property type="entry name" value="Enolase_C-like"/>
</dbReference>
<dbReference type="AlphaFoldDB" id="Q5YME9"/>
<accession>Q5YME9</accession>
<dbReference type="SUPFAM" id="SSF51604">
    <property type="entry name" value="Enolase C-terminal domain-like"/>
    <property type="match status" value="1"/>
</dbReference>
<dbReference type="Gene3D" id="3.30.390.10">
    <property type="entry name" value="Enolase-like, N-terminal domain"/>
    <property type="match status" value="1"/>
</dbReference>
<dbReference type="PANTHER" id="PTHR13794">
    <property type="entry name" value="ENOLASE SUPERFAMILY, MANDELATE RACEMASE"/>
    <property type="match status" value="1"/>
</dbReference>
<dbReference type="Pfam" id="PF13378">
    <property type="entry name" value="MR_MLE_C"/>
    <property type="match status" value="1"/>
</dbReference>
<dbReference type="InterPro" id="IPR036849">
    <property type="entry name" value="Enolase-like_C_sf"/>
</dbReference>
<keyword evidence="6" id="KW-1185">Reference proteome</keyword>
<evidence type="ECO:0000313" key="6">
    <source>
        <dbReference type="Proteomes" id="UP000006820"/>
    </source>
</evidence>
<dbReference type="OrthoDB" id="5241672at2"/>
<organism evidence="5 6">
    <name type="scientific">Nocardia farcinica (strain IFM 10152)</name>
    <dbReference type="NCBI Taxonomy" id="247156"/>
    <lineage>
        <taxon>Bacteria</taxon>
        <taxon>Bacillati</taxon>
        <taxon>Actinomycetota</taxon>
        <taxon>Actinomycetes</taxon>
        <taxon>Mycobacteriales</taxon>
        <taxon>Nocardiaceae</taxon>
        <taxon>Nocardia</taxon>
    </lineage>
</organism>
<dbReference type="Proteomes" id="UP000006820">
    <property type="component" value="Plasmid pNF1"/>
</dbReference>
<evidence type="ECO:0000259" key="4">
    <source>
        <dbReference type="SMART" id="SM00922"/>
    </source>
</evidence>
<dbReference type="SFLD" id="SFLDG00179">
    <property type="entry name" value="mandelate_racemase"/>
    <property type="match status" value="1"/>
</dbReference>
<dbReference type="SMR" id="Q5YME9"/>
<dbReference type="EMBL" id="AP006619">
    <property type="protein sequence ID" value="BAD60642.1"/>
    <property type="molecule type" value="Genomic_DNA"/>
</dbReference>
<dbReference type="Pfam" id="PF02746">
    <property type="entry name" value="MR_MLE_N"/>
    <property type="match status" value="1"/>
</dbReference>
<dbReference type="InterPro" id="IPR046945">
    <property type="entry name" value="RHMD-like"/>
</dbReference>
<dbReference type="GO" id="GO:0016836">
    <property type="term" value="F:hydro-lyase activity"/>
    <property type="evidence" value="ECO:0007669"/>
    <property type="project" value="TreeGrafter"/>
</dbReference>
<geneLocation type="plasmid" evidence="5 6">
    <name>pNF1</name>
</geneLocation>
<evidence type="ECO:0000313" key="5">
    <source>
        <dbReference type="EMBL" id="BAD60642.1"/>
    </source>
</evidence>
<keyword evidence="2" id="KW-0479">Metal-binding</keyword>